<gene>
    <name evidence="2" type="ORF">L227DRAFT_403466</name>
</gene>
<reference evidence="2" key="1">
    <citation type="journal article" date="2018" name="Genome Biol. Evol.">
        <title>Genomics and development of Lentinus tigrinus, a white-rot wood-decaying mushroom with dimorphic fruiting bodies.</title>
        <authorList>
            <person name="Wu B."/>
            <person name="Xu Z."/>
            <person name="Knudson A."/>
            <person name="Carlson A."/>
            <person name="Chen N."/>
            <person name="Kovaka S."/>
            <person name="LaButti K."/>
            <person name="Lipzen A."/>
            <person name="Pennachio C."/>
            <person name="Riley R."/>
            <person name="Schakwitz W."/>
            <person name="Umezawa K."/>
            <person name="Ohm R.A."/>
            <person name="Grigoriev I.V."/>
            <person name="Nagy L.G."/>
            <person name="Gibbons J."/>
            <person name="Hibbett D."/>
        </authorList>
    </citation>
    <scope>NUCLEOTIDE SEQUENCE [LARGE SCALE GENOMIC DNA]</scope>
    <source>
        <strain evidence="2">ALCF2SS1-6</strain>
    </source>
</reference>
<protein>
    <submittedName>
        <fullName evidence="2">Uncharacterized protein</fullName>
    </submittedName>
</protein>
<evidence type="ECO:0000256" key="1">
    <source>
        <dbReference type="SAM" id="MobiDB-lite"/>
    </source>
</evidence>
<feature type="compositionally biased region" description="Basic and acidic residues" evidence="1">
    <location>
        <begin position="374"/>
        <end position="383"/>
    </location>
</feature>
<sequence>MVWRGAIASSSRCPCQFRCHFHLLRPTPVSICESPRFQGAEIARFSPPGPHPHPYPAPIHYTAPTCRRILLKICTHVPDSTIPLALQLQGNPPSHCRCGASSASSPISARTSEARQLILLSPLVCSSQDPGTKGPWMSHRRVSIREGPRLVVPALLRLQARTPSPDPILPCFPLSTSLHASLALLSSLSGSLAMSGSNVTNTRSPTGLSIASAVFGSARPCQPSTPKSLPAELSRSTHPQPRTPIHEDRPLPPIPGPAQVRSLRTTGPPPRAHPDRQPDSPDVKTRIARTPRPCGTRARTRPWPCYRAGRASQRTRRRTMTRGMAASQTRASTYTLPCLTSCSATAGCLPVLSYFPAVVLRSCPSGSTTTKPGIYRDPRDTQRRRVRHRDQQLLHAGMGWSDSEDEDALSLLTPHLITTSITR</sequence>
<accession>A0A5C2RPG9</accession>
<dbReference type="Proteomes" id="UP000313359">
    <property type="component" value="Unassembled WGS sequence"/>
</dbReference>
<organism evidence="2 3">
    <name type="scientific">Lentinus tigrinus ALCF2SS1-6</name>
    <dbReference type="NCBI Taxonomy" id="1328759"/>
    <lineage>
        <taxon>Eukaryota</taxon>
        <taxon>Fungi</taxon>
        <taxon>Dikarya</taxon>
        <taxon>Basidiomycota</taxon>
        <taxon>Agaricomycotina</taxon>
        <taxon>Agaricomycetes</taxon>
        <taxon>Polyporales</taxon>
        <taxon>Polyporaceae</taxon>
        <taxon>Lentinus</taxon>
    </lineage>
</organism>
<feature type="region of interest" description="Disordered" evidence="1">
    <location>
        <begin position="366"/>
        <end position="385"/>
    </location>
</feature>
<dbReference type="AlphaFoldDB" id="A0A5C2RPG9"/>
<feature type="region of interest" description="Disordered" evidence="1">
    <location>
        <begin position="219"/>
        <end position="302"/>
    </location>
</feature>
<dbReference type="OrthoDB" id="3064136at2759"/>
<name>A0A5C2RPG9_9APHY</name>
<feature type="compositionally biased region" description="Basic and acidic residues" evidence="1">
    <location>
        <begin position="272"/>
        <end position="285"/>
    </location>
</feature>
<dbReference type="EMBL" id="ML122326">
    <property type="protein sequence ID" value="RPD53224.1"/>
    <property type="molecule type" value="Genomic_DNA"/>
</dbReference>
<evidence type="ECO:0000313" key="3">
    <source>
        <dbReference type="Proteomes" id="UP000313359"/>
    </source>
</evidence>
<keyword evidence="3" id="KW-1185">Reference proteome</keyword>
<proteinExistence type="predicted"/>
<evidence type="ECO:0000313" key="2">
    <source>
        <dbReference type="EMBL" id="RPD53224.1"/>
    </source>
</evidence>